<dbReference type="EMBL" id="BCMF01000001">
    <property type="protein sequence ID" value="GAW98211.1"/>
    <property type="molecule type" value="Genomic_DNA"/>
</dbReference>
<feature type="region of interest" description="Disordered" evidence="2">
    <location>
        <begin position="1"/>
        <end position="62"/>
    </location>
</feature>
<dbReference type="RefSeq" id="WP_089108047.1">
    <property type="nucleotide sequence ID" value="NZ_BCMF01000001.1"/>
</dbReference>
<feature type="compositionally biased region" description="Polar residues" evidence="2">
    <location>
        <begin position="26"/>
        <end position="43"/>
    </location>
</feature>
<accession>A0A1Z5I9C6</accession>
<dbReference type="AlphaFoldDB" id="A0A1Z5I9C6"/>
<keyword evidence="1" id="KW-0175">Coiled coil</keyword>
<organism evidence="3 4">
    <name type="scientific">Secundilactobacillus mixtipabuli</name>
    <dbReference type="NCBI Taxonomy" id="1435342"/>
    <lineage>
        <taxon>Bacteria</taxon>
        <taxon>Bacillati</taxon>
        <taxon>Bacillota</taxon>
        <taxon>Bacilli</taxon>
        <taxon>Lactobacillales</taxon>
        <taxon>Lactobacillaceae</taxon>
        <taxon>Secundilactobacillus</taxon>
    </lineage>
</organism>
<evidence type="ECO:0000313" key="3">
    <source>
        <dbReference type="EMBL" id="GAW98211.1"/>
    </source>
</evidence>
<name>A0A1Z5I9C6_9LACO</name>
<dbReference type="OrthoDB" id="2267557at2"/>
<evidence type="ECO:0000313" key="4">
    <source>
        <dbReference type="Proteomes" id="UP000198374"/>
    </source>
</evidence>
<evidence type="ECO:0000256" key="1">
    <source>
        <dbReference type="SAM" id="Coils"/>
    </source>
</evidence>
<proteinExistence type="predicted"/>
<reference evidence="3 4" key="1">
    <citation type="submission" date="2015-11" db="EMBL/GenBank/DDBJ databases">
        <title>Draft genome sequences of new species of the genus Lactobacillus isolated from orchardgrass silage.</title>
        <authorList>
            <person name="Tohno M."/>
            <person name="Tanizawa Y."/>
            <person name="Arita M."/>
        </authorList>
    </citation>
    <scope>NUCLEOTIDE SEQUENCE [LARGE SCALE GENOMIC DNA]</scope>
    <source>
        <strain evidence="3 4">IWT30</strain>
    </source>
</reference>
<dbReference type="Gene3D" id="1.20.1170.10">
    <property type="match status" value="1"/>
</dbReference>
<sequence length="628" mass="70688">MGIRDLFHGKSNSEIIKRNEKENSNVEETQVNQSASQNQTSVEASDLETEEQKDSEETSISTFKDELTKVAQQYNGQRESLQSLLFDKQTSIQKEADQLNTEKANAQKLVDDAGTQVTKIQNEMEKETQDASAPLVKKQSELSAKIKENQDQAGSLIDQVQEINEELAGLNKKQQQLVQSEKDISAKFESEKDPAVIVTLADQYRDDIENNKDEREKNATTISAVEEKQQDLKSQLQTVRDKLTTDQKELRDVNNQLEEVQLKIASDDEGRSKHLDALTQELTKNQDELAKLQGHLDEKNKELAAANQEIAGWLGVSVPVKQLKFGEDSEIIVDMDGVDDEQFAQLKSAIKVITDRGAGRIGLYTSQFKLNLTSQIAKWTTELQVKGGVVSVYNPLYSLQHQGELGAKYQLPDNAVTDEWNDDHTERTLVLDNGWTLKAHYFDQSDAVSTVDSYKGDHLAESSTLTREGQLTANRFYNDDGTKNRDEYYSQSGLGILNVRYEQDELIQVELLNAVGMQVQAFDSIDGFADWWLKTQFNQSGLLLGTLNNEHYRELLRVTHGEPIALVTGSDMKRDEFTDWTKALSKQQYLADNYATKMKLIQALNQPLTISLMDPRNLPVSLGVPVGE</sequence>
<dbReference type="Proteomes" id="UP000198374">
    <property type="component" value="Unassembled WGS sequence"/>
</dbReference>
<comment type="caution">
    <text evidence="3">The sequence shown here is derived from an EMBL/GenBank/DDBJ whole genome shotgun (WGS) entry which is preliminary data.</text>
</comment>
<protein>
    <submittedName>
        <fullName evidence="3">Uncharacterized protein</fullName>
    </submittedName>
</protein>
<feature type="coiled-coil region" evidence="1">
    <location>
        <begin position="64"/>
        <end position="180"/>
    </location>
</feature>
<feature type="coiled-coil region" evidence="1">
    <location>
        <begin position="222"/>
        <end position="309"/>
    </location>
</feature>
<gene>
    <name evidence="3" type="ORF">IWT30_00154</name>
</gene>
<evidence type="ECO:0000256" key="2">
    <source>
        <dbReference type="SAM" id="MobiDB-lite"/>
    </source>
</evidence>
<keyword evidence="4" id="KW-1185">Reference proteome</keyword>
<feature type="compositionally biased region" description="Basic and acidic residues" evidence="2">
    <location>
        <begin position="15"/>
        <end position="24"/>
    </location>
</feature>